<dbReference type="Proteomes" id="UP001528912">
    <property type="component" value="Unassembled WGS sequence"/>
</dbReference>
<dbReference type="InterPro" id="IPR017520">
    <property type="entry name" value="CHP03086"/>
</dbReference>
<protein>
    <submittedName>
        <fullName evidence="2">TIGR03086 family metal-binding protein</fullName>
    </submittedName>
</protein>
<dbReference type="Pfam" id="PF11716">
    <property type="entry name" value="MDMPI_N"/>
    <property type="match status" value="1"/>
</dbReference>
<dbReference type="InterPro" id="IPR024344">
    <property type="entry name" value="MDMPI_metal-binding"/>
</dbReference>
<sequence length="195" mass="20929">MSRDLRPLHRRALQAAGERVRRVRDDDLLLATPCAGWTLADLLAHLIGQHRGFAAALRDGTAAPEAYRPVPFTQDAWASSVDELTEAFAAADLDRPVLQVELHPTRPLPGSFLLGAQLLDTVVHTWDVAASLGESYVPPPAHQQVVLELAERIPDGAERRSEGAAFAPARAVPGDGWDRALGLLGRDPAFVTAAG</sequence>
<dbReference type="Gene3D" id="1.20.120.450">
    <property type="entry name" value="dinb family like domain"/>
    <property type="match status" value="1"/>
</dbReference>
<comment type="caution">
    <text evidence="2">The sequence shown here is derived from an EMBL/GenBank/DDBJ whole genome shotgun (WGS) entry which is preliminary data.</text>
</comment>
<dbReference type="EMBL" id="JAROAV010000002">
    <property type="protein sequence ID" value="MDF8262733.1"/>
    <property type="molecule type" value="Genomic_DNA"/>
</dbReference>
<feature type="domain" description="Mycothiol-dependent maleylpyruvate isomerase metal-binding" evidence="1">
    <location>
        <begin position="10"/>
        <end position="129"/>
    </location>
</feature>
<evidence type="ECO:0000313" key="2">
    <source>
        <dbReference type="EMBL" id="MDF8262733.1"/>
    </source>
</evidence>
<dbReference type="InterPro" id="IPR017517">
    <property type="entry name" value="Maleyloyr_isom"/>
</dbReference>
<dbReference type="NCBIfam" id="TIGR03083">
    <property type="entry name" value="maleylpyruvate isomerase family mycothiol-dependent enzyme"/>
    <property type="match status" value="1"/>
</dbReference>
<evidence type="ECO:0000259" key="1">
    <source>
        <dbReference type="Pfam" id="PF11716"/>
    </source>
</evidence>
<accession>A0ABT6C1Y5</accession>
<proteinExistence type="predicted"/>
<dbReference type="NCBIfam" id="TIGR03086">
    <property type="entry name" value="TIGR03086 family metal-binding protein"/>
    <property type="match status" value="1"/>
</dbReference>
<evidence type="ECO:0000313" key="3">
    <source>
        <dbReference type="Proteomes" id="UP001528912"/>
    </source>
</evidence>
<reference evidence="2 3" key="1">
    <citation type="submission" date="2023-03" db="EMBL/GenBank/DDBJ databases">
        <title>YIM 133296 draft genome.</title>
        <authorList>
            <person name="Xiong L."/>
        </authorList>
    </citation>
    <scope>NUCLEOTIDE SEQUENCE [LARGE SCALE GENOMIC DNA]</scope>
    <source>
        <strain evidence="2 3">YIM 133296</strain>
    </source>
</reference>
<gene>
    <name evidence="2" type="ORF">P4R38_00560</name>
</gene>
<name>A0ABT6C1Y5_9MICO</name>
<dbReference type="RefSeq" id="WP_277190503.1">
    <property type="nucleotide sequence ID" value="NZ_JAROAV010000002.1"/>
</dbReference>
<dbReference type="SUPFAM" id="SSF109854">
    <property type="entry name" value="DinB/YfiT-like putative metalloenzymes"/>
    <property type="match status" value="1"/>
</dbReference>
<organism evidence="2 3">
    <name type="scientific">Luteipulveratus flavus</name>
    <dbReference type="NCBI Taxonomy" id="3031728"/>
    <lineage>
        <taxon>Bacteria</taxon>
        <taxon>Bacillati</taxon>
        <taxon>Actinomycetota</taxon>
        <taxon>Actinomycetes</taxon>
        <taxon>Micrococcales</taxon>
        <taxon>Dermacoccaceae</taxon>
        <taxon>Luteipulveratus</taxon>
    </lineage>
</organism>
<keyword evidence="3" id="KW-1185">Reference proteome</keyword>
<dbReference type="InterPro" id="IPR034660">
    <property type="entry name" value="DinB/YfiT-like"/>
</dbReference>